<organism evidence="3">
    <name type="scientific">Aphanomyces invadans</name>
    <dbReference type="NCBI Taxonomy" id="157072"/>
    <lineage>
        <taxon>Eukaryota</taxon>
        <taxon>Sar</taxon>
        <taxon>Stramenopiles</taxon>
        <taxon>Oomycota</taxon>
        <taxon>Saprolegniomycetes</taxon>
        <taxon>Saprolegniales</taxon>
        <taxon>Verrucalvaceae</taxon>
        <taxon>Aphanomyces</taxon>
    </lineage>
</organism>
<evidence type="ECO:0000256" key="1">
    <source>
        <dbReference type="SAM" id="MobiDB-lite"/>
    </source>
</evidence>
<dbReference type="VEuPathDB" id="FungiDB:H310_04055"/>
<dbReference type="CDD" id="cd13228">
    <property type="entry name" value="PHear_NECAP"/>
    <property type="match status" value="1"/>
</dbReference>
<dbReference type="Pfam" id="PF07933">
    <property type="entry name" value="DUF1681"/>
    <property type="match status" value="1"/>
</dbReference>
<dbReference type="Proteomes" id="UP000285060">
    <property type="component" value="Unassembled WGS sequence"/>
</dbReference>
<reference evidence="3" key="1">
    <citation type="submission" date="2013-12" db="EMBL/GenBank/DDBJ databases">
        <title>The Genome Sequence of Aphanomyces invadans NJM9701.</title>
        <authorList>
            <consortium name="The Broad Institute Genomics Platform"/>
            <person name="Russ C."/>
            <person name="Tyler B."/>
            <person name="van West P."/>
            <person name="Dieguez-Uribeondo J."/>
            <person name="Young S.K."/>
            <person name="Zeng Q."/>
            <person name="Gargeya S."/>
            <person name="Fitzgerald M."/>
            <person name="Abouelleil A."/>
            <person name="Alvarado L."/>
            <person name="Chapman S.B."/>
            <person name="Gainer-Dewar J."/>
            <person name="Goldberg J."/>
            <person name="Griggs A."/>
            <person name="Gujja S."/>
            <person name="Hansen M."/>
            <person name="Howarth C."/>
            <person name="Imamovic A."/>
            <person name="Ireland A."/>
            <person name="Larimer J."/>
            <person name="McCowan C."/>
            <person name="Murphy C."/>
            <person name="Pearson M."/>
            <person name="Poon T.W."/>
            <person name="Priest M."/>
            <person name="Roberts A."/>
            <person name="Saif S."/>
            <person name="Shea T."/>
            <person name="Sykes S."/>
            <person name="Wortman J."/>
            <person name="Nusbaum C."/>
            <person name="Birren B."/>
        </authorList>
    </citation>
    <scope>NUCLEOTIDE SEQUENCE [LARGE SCALE GENOMIC DNA]</scope>
    <source>
        <strain evidence="3">NJM9701</strain>
    </source>
</reference>
<sequence>MEAVGTEQTLFHEKNVWIYKVPLLTGDPRADQWDVEKPLMTGSLRVVQINDRCFVNLYEPNQTIFAQCPVEIDSTRPLNVFVQDCIDSSRYFVLRVVDANSNRQAFVGIGLPERSAAFNFKAALQDFAKYTQRTLSLEQSESKVNPPKDLGLPSGAKLRIQIGGKAQVVVSDLTATDAKRTNSQPADLSAFKIAPPPASNLPSASSSSVSDEDWGEFK</sequence>
<dbReference type="PANTHER" id="PTHR12847:SF9">
    <property type="entry name" value="NECAP-LIKE PROTEIN CG9132"/>
    <property type="match status" value="1"/>
</dbReference>
<dbReference type="GO" id="GO:0030125">
    <property type="term" value="C:clathrin vesicle coat"/>
    <property type="evidence" value="ECO:0007669"/>
    <property type="project" value="TreeGrafter"/>
</dbReference>
<dbReference type="Gene3D" id="2.30.29.30">
    <property type="entry name" value="Pleckstrin-homology domain (PH domain)/Phosphotyrosine-binding domain (PTB)"/>
    <property type="match status" value="1"/>
</dbReference>
<dbReference type="EMBL" id="QUSY01000058">
    <property type="protein sequence ID" value="RHY33797.1"/>
    <property type="molecule type" value="Genomic_DNA"/>
</dbReference>
<feature type="domain" description="NECAP PHear" evidence="2">
    <location>
        <begin position="7"/>
        <end position="163"/>
    </location>
</feature>
<accession>A0A024UGJ7</accession>
<keyword evidence="5" id="KW-1185">Reference proteome</keyword>
<feature type="compositionally biased region" description="Low complexity" evidence="1">
    <location>
        <begin position="200"/>
        <end position="209"/>
    </location>
</feature>
<dbReference type="OrthoDB" id="10265489at2759"/>
<dbReference type="InterPro" id="IPR012466">
    <property type="entry name" value="NECAP_PHear"/>
</dbReference>
<dbReference type="RefSeq" id="XP_008866420.1">
    <property type="nucleotide sequence ID" value="XM_008868198.1"/>
</dbReference>
<evidence type="ECO:0000313" key="4">
    <source>
        <dbReference type="EMBL" id="RHY33797.1"/>
    </source>
</evidence>
<dbReference type="InterPro" id="IPR011993">
    <property type="entry name" value="PH-like_dom_sf"/>
</dbReference>
<evidence type="ECO:0000313" key="5">
    <source>
        <dbReference type="Proteomes" id="UP000285060"/>
    </source>
</evidence>
<dbReference type="PANTHER" id="PTHR12847">
    <property type="entry name" value="ATP-BINDING CASSETTE ABC TRANSPORTER-RELATED"/>
    <property type="match status" value="1"/>
</dbReference>
<feature type="region of interest" description="Disordered" evidence="1">
    <location>
        <begin position="178"/>
        <end position="218"/>
    </location>
</feature>
<dbReference type="eggNOG" id="KOG2500">
    <property type="taxonomic scope" value="Eukaryota"/>
</dbReference>
<evidence type="ECO:0000313" key="3">
    <source>
        <dbReference type="EMBL" id="ETW04982.1"/>
    </source>
</evidence>
<dbReference type="SUPFAM" id="SSF50729">
    <property type="entry name" value="PH domain-like"/>
    <property type="match status" value="1"/>
</dbReference>
<name>A0A024UGJ7_9STRA</name>
<protein>
    <recommendedName>
        <fullName evidence="2">NECAP PHear domain-containing protein</fullName>
    </recommendedName>
</protein>
<dbReference type="GO" id="GO:0006897">
    <property type="term" value="P:endocytosis"/>
    <property type="evidence" value="ECO:0007669"/>
    <property type="project" value="InterPro"/>
</dbReference>
<evidence type="ECO:0000259" key="2">
    <source>
        <dbReference type="Pfam" id="PF07933"/>
    </source>
</evidence>
<dbReference type="GeneID" id="20081105"/>
<dbReference type="EMBL" id="KI913957">
    <property type="protein sequence ID" value="ETW04982.1"/>
    <property type="molecule type" value="Genomic_DNA"/>
</dbReference>
<dbReference type="STRING" id="157072.A0A024UGJ7"/>
<dbReference type="AlphaFoldDB" id="A0A024UGJ7"/>
<proteinExistence type="predicted"/>
<gene>
    <name evidence="4" type="ORF">DYB32_001390</name>
    <name evidence="3" type="ORF">H310_04055</name>
</gene>
<reference evidence="4 5" key="2">
    <citation type="submission" date="2018-08" db="EMBL/GenBank/DDBJ databases">
        <title>Aphanomyces genome sequencing and annotation.</title>
        <authorList>
            <person name="Minardi D."/>
            <person name="Oidtmann B."/>
            <person name="Van Der Giezen M."/>
            <person name="Studholme D.J."/>
        </authorList>
    </citation>
    <scope>NUCLEOTIDE SEQUENCE [LARGE SCALE GENOMIC DNA]</scope>
    <source>
        <strain evidence="4 5">NJM0002</strain>
    </source>
</reference>